<evidence type="ECO:0000256" key="2">
    <source>
        <dbReference type="SAM" id="Phobius"/>
    </source>
</evidence>
<dbReference type="InterPro" id="IPR014196">
    <property type="entry name" value="SpoIIM"/>
</dbReference>
<dbReference type="PIRSF" id="PIRSF038973">
    <property type="entry name" value="SpoIIM"/>
    <property type="match status" value="1"/>
</dbReference>
<evidence type="ECO:0000313" key="3">
    <source>
        <dbReference type="EMBL" id="TFB23909.1"/>
    </source>
</evidence>
<dbReference type="InterPro" id="IPR002798">
    <property type="entry name" value="SpoIIM-like"/>
</dbReference>
<dbReference type="NCBIfam" id="TIGR02831">
    <property type="entry name" value="spo_II_M"/>
    <property type="match status" value="1"/>
</dbReference>
<protein>
    <recommendedName>
        <fullName evidence="1">Stage II sporulation protein M</fullName>
    </recommendedName>
</protein>
<feature type="transmembrane region" description="Helical" evidence="2">
    <location>
        <begin position="117"/>
        <end position="138"/>
    </location>
</feature>
<keyword evidence="1" id="KW-1003">Cell membrane</keyword>
<evidence type="ECO:0000256" key="1">
    <source>
        <dbReference type="PIRNR" id="PIRNR038973"/>
    </source>
</evidence>
<dbReference type="GO" id="GO:0030435">
    <property type="term" value="P:sporulation resulting in formation of a cellular spore"/>
    <property type="evidence" value="ECO:0007669"/>
    <property type="project" value="UniProtKB-KW"/>
</dbReference>
<comment type="caution">
    <text evidence="3">The sequence shown here is derived from an EMBL/GenBank/DDBJ whole genome shotgun (WGS) entry which is preliminary data.</text>
</comment>
<dbReference type="Proteomes" id="UP000297975">
    <property type="component" value="Unassembled WGS sequence"/>
</dbReference>
<feature type="transmembrane region" description="Helical" evidence="2">
    <location>
        <begin position="21"/>
        <end position="49"/>
    </location>
</feature>
<keyword evidence="1" id="KW-0749">Sporulation</keyword>
<proteinExistence type="predicted"/>
<keyword evidence="4" id="KW-1185">Reference proteome</keyword>
<comment type="subcellular location">
    <subcellularLocation>
        <location evidence="1">Cell membrane</location>
        <topology evidence="1">Multi-pass membrane protein</topology>
    </subcellularLocation>
    <text evidence="1">Localizes to the sporulation septum and to the second division site within the mother cell. Before the start of engulfment localizes to the septal midpoint, then spreads throughout the septum prior to becoming enriched at the leading edge of the engulfing membrane, where it remains until the completion of membrane migration. Some remain partially trapped at the septum during engulfment and upon completion of engulfment become dispersed in the outer forespore membrane. Localization of the MPD complex to the septal membrane is dependent on SpoIIB.</text>
</comment>
<comment type="function">
    <text evidence="1">Required for complete septum migration and engulfment of the forespore compartment during sporulation. Required for stabilizing and recruiting of SpoIIP to the septal membrane.</text>
</comment>
<evidence type="ECO:0000313" key="4">
    <source>
        <dbReference type="Proteomes" id="UP000297975"/>
    </source>
</evidence>
<keyword evidence="1 2" id="KW-0812">Transmembrane</keyword>
<dbReference type="GO" id="GO:0005886">
    <property type="term" value="C:plasma membrane"/>
    <property type="evidence" value="ECO:0007669"/>
    <property type="project" value="UniProtKB-SubCell"/>
</dbReference>
<feature type="transmembrane region" description="Helical" evidence="2">
    <location>
        <begin position="144"/>
        <end position="168"/>
    </location>
</feature>
<sequence length="215" mass="24357">MNGGTMMKRWLKGSSYTLEPYISLYVFLFVLFVIGVIFGASLVGSLSFLQKQDLLFFVEQYFQSFTEQSRQLTLSELVNSFWTHGKYVTFLFLFGLSFIGLPVVWFLLFIKGIVIGFTVGFLVNQLTWQGFLISLTSVAPQNLLIVPAYLLIVASSMIFCIHVMKMLFAKGKSYYTIGQAMSLYFKSYLIALLIILGGSVIEAFISSQAMYFILK</sequence>
<dbReference type="OrthoDB" id="2065033at2"/>
<accession>A0A4Y8IUN1</accession>
<feature type="transmembrane region" description="Helical" evidence="2">
    <location>
        <begin position="87"/>
        <end position="110"/>
    </location>
</feature>
<keyword evidence="1 2" id="KW-0472">Membrane</keyword>
<organism evidence="3 4">
    <name type="scientific">Filobacillus milosensis</name>
    <dbReference type="NCBI Taxonomy" id="94137"/>
    <lineage>
        <taxon>Bacteria</taxon>
        <taxon>Bacillati</taxon>
        <taxon>Bacillota</taxon>
        <taxon>Bacilli</taxon>
        <taxon>Bacillales</taxon>
        <taxon>Bacillaceae</taxon>
        <taxon>Filobacillus</taxon>
    </lineage>
</organism>
<dbReference type="EMBL" id="SOPW01000003">
    <property type="protein sequence ID" value="TFB23909.1"/>
    <property type="molecule type" value="Genomic_DNA"/>
</dbReference>
<comment type="subunit">
    <text evidence="1">Component of the MPD complex composed of SpoIIM, SpoIIP and SpoIID.</text>
</comment>
<feature type="transmembrane region" description="Helical" evidence="2">
    <location>
        <begin position="189"/>
        <end position="214"/>
    </location>
</feature>
<gene>
    <name evidence="3" type="primary">spoIIM</name>
    <name evidence="3" type="ORF">E3U55_03600</name>
</gene>
<dbReference type="Pfam" id="PF01944">
    <property type="entry name" value="SpoIIM"/>
    <property type="match status" value="1"/>
</dbReference>
<name>A0A4Y8IUN1_9BACI</name>
<reference evidence="3 4" key="1">
    <citation type="submission" date="2019-03" db="EMBL/GenBank/DDBJ databases">
        <authorList>
            <person name="He R.-H."/>
        </authorList>
    </citation>
    <scope>NUCLEOTIDE SEQUENCE [LARGE SCALE GENOMIC DNA]</scope>
    <source>
        <strain evidence="4">SH 714</strain>
    </source>
</reference>
<keyword evidence="2" id="KW-1133">Transmembrane helix</keyword>
<dbReference type="AlphaFoldDB" id="A0A4Y8IUN1"/>